<proteinExistence type="predicted"/>
<reference evidence="1" key="1">
    <citation type="submission" date="2023-01" db="EMBL/GenBank/DDBJ databases">
        <authorList>
            <person name="Van Ghelder C."/>
            <person name="Rancurel C."/>
        </authorList>
    </citation>
    <scope>NUCLEOTIDE SEQUENCE</scope>
    <source>
        <strain evidence="1">CNCM I-4278</strain>
    </source>
</reference>
<evidence type="ECO:0000313" key="1">
    <source>
        <dbReference type="EMBL" id="CAI6339630.1"/>
    </source>
</evidence>
<keyword evidence="2" id="KW-1185">Reference proteome</keyword>
<name>A0A9W4UP94_9PLEO</name>
<dbReference type="Proteomes" id="UP001152607">
    <property type="component" value="Unassembled WGS sequence"/>
</dbReference>
<sequence length="1047" mass="119719">MSDVGSVVGVLSLSLQLLQSLQKYYTEFRSFHSDIDALINRAERLESILHILEKPVQKLWKDDDELSEEVKKCMEVCEKVVARLRAFQQRCGEIDHRPETLRKKMVLVKNRALWPFRKDTLRDLHVELGWMMEGLKVVLQALGLETSVEQHNEVINQTSTIRNDMSLVRYQQAYQTELLETINRNSENQASSNSRHFFRTEAQLNMQSMQLLSIYEKIDDLVSTVGQVLPRSHSSLPSPQELRNPCDQYMHIVRTTQEANNVADITRETQETKQMLKCTCTKALRRSGRTRQTSWLSVYFAEQYDHPPPCRFSMPSQRKRIAGLRLKLCRGALGYLIEANFAWSKYSISLSLTARNIVSQSSPAFALLDVFQSTVSILMGNPQEVSSANSIIGIVEKTNQSLLQLLQKREASVQDVTEIHGTWAHGYLFHLGRILSSSPIHTRLLACILSTVSFIRDLGFVMNERDISDRTTMDMFLFGLVRWNNSTALHLKSIPWKTAFKDVEFSTKYLENLGDHNLRTLIKSNTGIDQLLFHIGDSELESGKWSSAKTQGIPLTILDCTDGPLNQAVMKRSKPALQVALDSGQITRVHPVVTWQVLQWPDALELLLHHETAQNIRLEILEVAVYCEQIDVVIKLLESGTVALEPSTYRDAVRTENMDFMKIIASALYDSRNAETSSAHEARYEAQLYTAIYDCSNFLEAATILFEAGFNNFHADFFWETVVSISGFWYTKKYTMIWNWMIRHGLDITAIHSVSKLIPAHMIAETAVLCVLGSEKLSSYEINDETTRHLGGNGCSEYDTYTLALYEMACEALESNVVDECVCLCADSGCTIVSSSFKGVHRMRSLGDPSSHLNNLIDGFRVVLEHNHSLPRSDSFFQSAIRSLTFNSLSLTHTCHNYDYRIYDFNTGRAIFDMSLNILDKPMSEDEIQDIRYTEQQDIGVFEDLLEKFDLMWVDYEGSIMDFVVKEWYPHMEEVLKERDEIEVEDDKTALEQIGVVIQGCDSQPAQPAQERDIGPKYGSLDWFDQTVQKILDGTYTERDLLYYYWE</sequence>
<gene>
    <name evidence="1" type="ORF">PDIGIT_LOCUS12793</name>
</gene>
<evidence type="ECO:0008006" key="3">
    <source>
        <dbReference type="Google" id="ProtNLM"/>
    </source>
</evidence>
<accession>A0A9W4UP94</accession>
<organism evidence="1 2">
    <name type="scientific">Periconia digitata</name>
    <dbReference type="NCBI Taxonomy" id="1303443"/>
    <lineage>
        <taxon>Eukaryota</taxon>
        <taxon>Fungi</taxon>
        <taxon>Dikarya</taxon>
        <taxon>Ascomycota</taxon>
        <taxon>Pezizomycotina</taxon>
        <taxon>Dothideomycetes</taxon>
        <taxon>Pleosporomycetidae</taxon>
        <taxon>Pleosporales</taxon>
        <taxon>Massarineae</taxon>
        <taxon>Periconiaceae</taxon>
        <taxon>Periconia</taxon>
    </lineage>
</organism>
<dbReference type="AlphaFoldDB" id="A0A9W4UP94"/>
<dbReference type="EMBL" id="CAOQHR010000009">
    <property type="protein sequence ID" value="CAI6339630.1"/>
    <property type="molecule type" value="Genomic_DNA"/>
</dbReference>
<protein>
    <recommendedName>
        <fullName evidence="3">Fungal N-terminal domain-containing protein</fullName>
    </recommendedName>
</protein>
<evidence type="ECO:0000313" key="2">
    <source>
        <dbReference type="Proteomes" id="UP001152607"/>
    </source>
</evidence>
<comment type="caution">
    <text evidence="1">The sequence shown here is derived from an EMBL/GenBank/DDBJ whole genome shotgun (WGS) entry which is preliminary data.</text>
</comment>
<dbReference type="OrthoDB" id="1577640at2759"/>